<evidence type="ECO:0000256" key="5">
    <source>
        <dbReference type="SAM" id="SignalP"/>
    </source>
</evidence>
<keyword evidence="2" id="KW-0813">Transport</keyword>
<dbReference type="InterPro" id="IPR000709">
    <property type="entry name" value="Leu_Ile_Val-bd"/>
</dbReference>
<keyword evidence="4" id="KW-0029">Amino-acid transport</keyword>
<dbReference type="InterPro" id="IPR051010">
    <property type="entry name" value="BCAA_transport"/>
</dbReference>
<proteinExistence type="inferred from homology"/>
<evidence type="ECO:0000256" key="1">
    <source>
        <dbReference type="ARBA" id="ARBA00010062"/>
    </source>
</evidence>
<keyword evidence="3 5" id="KW-0732">Signal</keyword>
<dbReference type="SUPFAM" id="SSF53822">
    <property type="entry name" value="Periplasmic binding protein-like I"/>
    <property type="match status" value="1"/>
</dbReference>
<dbReference type="PROSITE" id="PS51257">
    <property type="entry name" value="PROKAR_LIPOPROTEIN"/>
    <property type="match status" value="1"/>
</dbReference>
<evidence type="ECO:0000256" key="2">
    <source>
        <dbReference type="ARBA" id="ARBA00022448"/>
    </source>
</evidence>
<evidence type="ECO:0000256" key="3">
    <source>
        <dbReference type="ARBA" id="ARBA00022729"/>
    </source>
</evidence>
<gene>
    <name evidence="7" type="primary">livK_3</name>
    <name evidence="7" type="ORF">Hs20B_08510</name>
</gene>
<protein>
    <submittedName>
        <fullName evidence="7">Branched-chain amino acid ABC transporter substrate-binding protein</fullName>
    </submittedName>
</protein>
<feature type="domain" description="Leucine-binding protein" evidence="6">
    <location>
        <begin position="43"/>
        <end position="383"/>
    </location>
</feature>
<dbReference type="Pfam" id="PF13458">
    <property type="entry name" value="Peripla_BP_6"/>
    <property type="match status" value="1"/>
</dbReference>
<dbReference type="Proteomes" id="UP000475928">
    <property type="component" value="Unassembled WGS sequence"/>
</dbReference>
<dbReference type="AlphaFoldDB" id="A0A6A0B703"/>
<feature type="chain" id="PRO_5039597041" evidence="5">
    <location>
        <begin position="21"/>
        <end position="394"/>
    </location>
</feature>
<name>A0A6A0B703_9LACT</name>
<dbReference type="CDD" id="cd06347">
    <property type="entry name" value="PBP1_ABC_LivK_ligand_binding-like"/>
    <property type="match status" value="1"/>
</dbReference>
<dbReference type="GO" id="GO:0006865">
    <property type="term" value="P:amino acid transport"/>
    <property type="evidence" value="ECO:0007669"/>
    <property type="project" value="UniProtKB-KW"/>
</dbReference>
<evidence type="ECO:0000259" key="6">
    <source>
        <dbReference type="Pfam" id="PF13458"/>
    </source>
</evidence>
<evidence type="ECO:0000256" key="4">
    <source>
        <dbReference type="ARBA" id="ARBA00022970"/>
    </source>
</evidence>
<dbReference type="Gene3D" id="3.40.50.2300">
    <property type="match status" value="2"/>
</dbReference>
<evidence type="ECO:0000313" key="8">
    <source>
        <dbReference type="Proteomes" id="UP000475928"/>
    </source>
</evidence>
<evidence type="ECO:0000313" key="7">
    <source>
        <dbReference type="EMBL" id="GFH40453.1"/>
    </source>
</evidence>
<organism evidence="7 8">
    <name type="scientific">Pseudolactococcus insecticola</name>
    <dbReference type="NCBI Taxonomy" id="2709158"/>
    <lineage>
        <taxon>Bacteria</taxon>
        <taxon>Bacillati</taxon>
        <taxon>Bacillota</taxon>
        <taxon>Bacilli</taxon>
        <taxon>Lactobacillales</taxon>
        <taxon>Streptococcaceae</taxon>
        <taxon>Pseudolactococcus</taxon>
    </lineage>
</organism>
<comment type="caution">
    <text evidence="7">The sequence shown here is derived from an EMBL/GenBank/DDBJ whole genome shotgun (WGS) entry which is preliminary data.</text>
</comment>
<keyword evidence="8" id="KW-1185">Reference proteome</keyword>
<dbReference type="InterPro" id="IPR028081">
    <property type="entry name" value="Leu-bd"/>
</dbReference>
<accession>A0A6A0B703</accession>
<reference evidence="7 8" key="1">
    <citation type="submission" date="2020-02" db="EMBL/GenBank/DDBJ databases">
        <title>Draft genome sequence of Lactococcus sp. Hs20B0-1.</title>
        <authorList>
            <person name="Noda S."/>
            <person name="Yuki M."/>
            <person name="Ohkuma M."/>
        </authorList>
    </citation>
    <scope>NUCLEOTIDE SEQUENCE [LARGE SCALE GENOMIC DNA]</scope>
    <source>
        <strain evidence="7 8">Hs20B0-1</strain>
    </source>
</reference>
<dbReference type="EMBL" id="BLLH01000003">
    <property type="protein sequence ID" value="GFH40453.1"/>
    <property type="molecule type" value="Genomic_DNA"/>
</dbReference>
<dbReference type="InterPro" id="IPR028082">
    <property type="entry name" value="Peripla_BP_I"/>
</dbReference>
<dbReference type="PANTHER" id="PTHR30483:SF6">
    <property type="entry name" value="PERIPLASMIC BINDING PROTEIN OF ABC TRANSPORTER FOR NATURAL AMINO ACIDS"/>
    <property type="match status" value="1"/>
</dbReference>
<sequence length="394" mass="41297">MKFKSLGIIAAAGLAAFSLAACSSAPGGSSSASKGNTIGKEFKLGYDLELSGAVAAYGTAGEKGANLAVEEINKAGGIEGKQIKVISKDNKSDNAEASTVASNLVNNDKVDAIIGSMTSGAVKSMTPNVTKAAVPLVSPSGTDDTLTVSNGKVNQYIFRSTFQDSYQGKVLSDYATNNLKAKKVVVYFDNSSDYAKGIAKAFEKNFKGKIVDKVSFQSGDKDFQATLAKLQKEDFDAIIMPGYYNETGLITKQARELGLNQPILGGDGFADPTFIQLAGNAGATNVYYVSGYSSKAPATKTTTKFIAAYKAKYKAEPSMFDALSYDAVYMVKTAATDEKAKTSADVAKGLAKIKDLEGATGEITVDKNHNPIKDAVVVKLTDGKEASATIVKPN</sequence>
<dbReference type="RefSeq" id="WP_172355997.1">
    <property type="nucleotide sequence ID" value="NZ_BLLH01000003.1"/>
</dbReference>
<dbReference type="PRINTS" id="PR00337">
    <property type="entry name" value="LEUILEVALBP"/>
</dbReference>
<dbReference type="PANTHER" id="PTHR30483">
    <property type="entry name" value="LEUCINE-SPECIFIC-BINDING PROTEIN"/>
    <property type="match status" value="1"/>
</dbReference>
<comment type="similarity">
    <text evidence="1">Belongs to the leucine-binding protein family.</text>
</comment>
<feature type="signal peptide" evidence="5">
    <location>
        <begin position="1"/>
        <end position="20"/>
    </location>
</feature>